<evidence type="ECO:0000313" key="2">
    <source>
        <dbReference type="EMBL" id="OAN45850.1"/>
    </source>
</evidence>
<dbReference type="Proteomes" id="UP000078543">
    <property type="component" value="Unassembled WGS sequence"/>
</dbReference>
<keyword evidence="3" id="KW-1185">Reference proteome</keyword>
<protein>
    <recommendedName>
        <fullName evidence="4">RND efflux pump membrane fusion protein barrel-sandwich domain-containing protein</fullName>
    </recommendedName>
</protein>
<name>A0A178MAP2_9PROT</name>
<dbReference type="STRING" id="1437059.A6A05_16590"/>
<dbReference type="RefSeq" id="WP_068503974.1">
    <property type="nucleotide sequence ID" value="NZ_LWQU01000180.1"/>
</dbReference>
<gene>
    <name evidence="2" type="ORF">A6A05_16590</name>
</gene>
<evidence type="ECO:0000313" key="3">
    <source>
        <dbReference type="Proteomes" id="UP000078543"/>
    </source>
</evidence>
<dbReference type="OrthoDB" id="9759690at2"/>
<dbReference type="EMBL" id="LWQU01000180">
    <property type="protein sequence ID" value="OAN45850.1"/>
    <property type="molecule type" value="Genomic_DNA"/>
</dbReference>
<reference evidence="2 3" key="1">
    <citation type="submission" date="2016-04" db="EMBL/GenBank/DDBJ databases">
        <title>Draft genome sequence of freshwater magnetotactic bacteria Magnetospirillum marisnigri SP-1 and Magnetospirillum moscoviense BB-1.</title>
        <authorList>
            <person name="Koziaeva V."/>
            <person name="Dziuba M.V."/>
            <person name="Ivanov T.M."/>
            <person name="Kuznetsov B."/>
            <person name="Grouzdev D.S."/>
        </authorList>
    </citation>
    <scope>NUCLEOTIDE SEQUENCE [LARGE SCALE GENOMIC DNA]</scope>
    <source>
        <strain evidence="2 3">BB-1</strain>
    </source>
</reference>
<comment type="caution">
    <text evidence="2">The sequence shown here is derived from an EMBL/GenBank/DDBJ whole genome shotgun (WGS) entry which is preliminary data.</text>
</comment>
<feature type="compositionally biased region" description="Pro residues" evidence="1">
    <location>
        <begin position="151"/>
        <end position="166"/>
    </location>
</feature>
<organism evidence="2 3">
    <name type="scientific">Magnetospirillum moscoviense</name>
    <dbReference type="NCBI Taxonomy" id="1437059"/>
    <lineage>
        <taxon>Bacteria</taxon>
        <taxon>Pseudomonadati</taxon>
        <taxon>Pseudomonadota</taxon>
        <taxon>Alphaproteobacteria</taxon>
        <taxon>Rhodospirillales</taxon>
        <taxon>Rhodospirillaceae</taxon>
        <taxon>Magnetospirillum</taxon>
    </lineage>
</organism>
<sequence length="180" mass="19780">MLARLDNPELHLRRQQVERRIGVLKYELSAIGFEDSFRNRTQSITQELAGAMAEKVAVQAETDRLTLVAPMAATIIDISPNLQSGQWINGREPILGLRAGTVLEAYVAESDLPRIAKKITRPASSLKAAARHLTPPSPPSTGWQSRRSPNHPWPPHMAAPSPPVSPTRPWCRTVPFIASG</sequence>
<dbReference type="AlphaFoldDB" id="A0A178MAP2"/>
<proteinExistence type="predicted"/>
<evidence type="ECO:0008006" key="4">
    <source>
        <dbReference type="Google" id="ProtNLM"/>
    </source>
</evidence>
<evidence type="ECO:0000256" key="1">
    <source>
        <dbReference type="SAM" id="MobiDB-lite"/>
    </source>
</evidence>
<feature type="region of interest" description="Disordered" evidence="1">
    <location>
        <begin position="125"/>
        <end position="166"/>
    </location>
</feature>
<accession>A0A178MAP2</accession>